<dbReference type="InterPro" id="IPR015231">
    <property type="entry name" value="DUF1934"/>
</dbReference>
<evidence type="ECO:0000313" key="1">
    <source>
        <dbReference type="EMBL" id="UVD81866.1"/>
    </source>
</evidence>
<sequence>MKIKFSSLIKQEDNENKIEFEAPLKKEQWEEYDVYEFLEPQNNVMNRIEISDDKVNIFAGPASIFLELQNEVDIQFQTPQGIIIMKSFLEQLDKTQNSIKFNYSLKTKNNELIGHYKIHLEIS</sequence>
<gene>
    <name evidence="1" type="ORF">NV226_00975</name>
</gene>
<accession>A0ABY5R968</accession>
<reference evidence="1" key="1">
    <citation type="submission" date="2022-08" db="EMBL/GenBank/DDBJ databases">
        <title>Complete genome of Mycoplasma iguanae type strain 2327.</title>
        <authorList>
            <person name="Spergser J."/>
        </authorList>
    </citation>
    <scope>NUCLEOTIDE SEQUENCE</scope>
    <source>
        <strain evidence="1">2327</strain>
    </source>
</reference>
<keyword evidence="2" id="KW-1185">Reference proteome</keyword>
<dbReference type="SUPFAM" id="SSF50814">
    <property type="entry name" value="Lipocalins"/>
    <property type="match status" value="1"/>
</dbReference>
<dbReference type="Proteomes" id="UP001059252">
    <property type="component" value="Chromosome"/>
</dbReference>
<protein>
    <submittedName>
        <fullName evidence="1">DUF1934 family protein</fullName>
    </submittedName>
</protein>
<dbReference type="RefSeq" id="WP_258211040.1">
    <property type="nucleotide sequence ID" value="NZ_CP102734.1"/>
</dbReference>
<dbReference type="Gene3D" id="2.40.128.20">
    <property type="match status" value="1"/>
</dbReference>
<organism evidence="1 2">
    <name type="scientific">Mycoplasma iguanae</name>
    <dbReference type="NCBI Taxonomy" id="292461"/>
    <lineage>
        <taxon>Bacteria</taxon>
        <taxon>Bacillati</taxon>
        <taxon>Mycoplasmatota</taxon>
        <taxon>Mollicutes</taxon>
        <taxon>Mycoplasmataceae</taxon>
        <taxon>Mycoplasma</taxon>
    </lineage>
</organism>
<proteinExistence type="predicted"/>
<name>A0ABY5R968_9MOLU</name>
<dbReference type="InterPro" id="IPR012674">
    <property type="entry name" value="Calycin"/>
</dbReference>
<dbReference type="EMBL" id="CP102734">
    <property type="protein sequence ID" value="UVD81866.1"/>
    <property type="molecule type" value="Genomic_DNA"/>
</dbReference>
<dbReference type="Pfam" id="PF09148">
    <property type="entry name" value="DUF1934"/>
    <property type="match status" value="1"/>
</dbReference>
<evidence type="ECO:0000313" key="2">
    <source>
        <dbReference type="Proteomes" id="UP001059252"/>
    </source>
</evidence>